<evidence type="ECO:0000256" key="1">
    <source>
        <dbReference type="ARBA" id="ARBA00001911"/>
    </source>
</evidence>
<gene>
    <name evidence="7" type="ORF">HMPREF9334_01841</name>
</gene>
<dbReference type="GO" id="GO:0070403">
    <property type="term" value="F:NAD+ binding"/>
    <property type="evidence" value="ECO:0007669"/>
    <property type="project" value="InterPro"/>
</dbReference>
<evidence type="ECO:0000256" key="5">
    <source>
        <dbReference type="SAM" id="Phobius"/>
    </source>
</evidence>
<keyword evidence="5" id="KW-0472">Membrane</keyword>
<dbReference type="EMBL" id="ACZM01000018">
    <property type="protein sequence ID" value="EHG19526.1"/>
    <property type="molecule type" value="Genomic_DNA"/>
</dbReference>
<dbReference type="STRING" id="679201.HMPREF9334_01841"/>
<evidence type="ECO:0000259" key="6">
    <source>
        <dbReference type="Pfam" id="PF01370"/>
    </source>
</evidence>
<dbReference type="InterPro" id="IPR036291">
    <property type="entry name" value="NAD(P)-bd_dom_sf"/>
</dbReference>
<dbReference type="RefSeq" id="WP_006693276.1">
    <property type="nucleotide sequence ID" value="NZ_JH376800.1"/>
</dbReference>
<sequence length="355" mass="39733">MWIENAVFHEDMEHIANASFLPWEELQGKTILITGGTGLLGFNLISALSYVALKRGISMRILALVRDEEKATARFQELWKVGAPLSFLLGDLMNIPPIGEPVDYIVHGASPTASRYFAECPVETIRENLTGAMTLLELACEKKCQSFLFLSSMEVYGALHRREKVDEGHESFVNTMSPRNSYPEAKRMIEALCCAYASEYAVPAKVIRLTQTFGAGVYRDDNRVFAQFMRAALRGENIVLKTLGGTERSYLYTADAVTAILSVLFCGSNGEAYNAANEEAYCSIRELAECVANLPCIREKYGDAVRVVVREDTSDASVYPPELYMNLDTKKIQTLGWQPHWGVREMFERMIATQE</sequence>
<evidence type="ECO:0000256" key="3">
    <source>
        <dbReference type="ARBA" id="ARBA00023027"/>
    </source>
</evidence>
<dbReference type="Pfam" id="PF01370">
    <property type="entry name" value="Epimerase"/>
    <property type="match status" value="1"/>
</dbReference>
<keyword evidence="8" id="KW-1185">Reference proteome</keyword>
<evidence type="ECO:0000256" key="4">
    <source>
        <dbReference type="ARBA" id="ARBA00023239"/>
    </source>
</evidence>
<comment type="caution">
    <text evidence="7">The sequence shown here is derived from an EMBL/GenBank/DDBJ whole genome shotgun (WGS) entry which is preliminary data.</text>
</comment>
<comment type="cofactor">
    <cofactor evidence="1">
        <name>NAD(+)</name>
        <dbReference type="ChEBI" id="CHEBI:57540"/>
    </cofactor>
</comment>
<dbReference type="AlphaFoldDB" id="G5GRG0"/>
<reference evidence="7 8" key="1">
    <citation type="submission" date="2011-08" db="EMBL/GenBank/DDBJ databases">
        <title>The Genome Sequence of Selenomonas infelix ATCC 43532.</title>
        <authorList>
            <consortium name="The Broad Institute Genome Sequencing Platform"/>
            <person name="Earl A."/>
            <person name="Ward D."/>
            <person name="Feldgarden M."/>
            <person name="Gevers D."/>
            <person name="Izard J."/>
            <person name="Blanton J.M."/>
            <person name="Baranova O.V."/>
            <person name="Dewhirst F.E."/>
            <person name="Young S.K."/>
            <person name="Zeng Q."/>
            <person name="Gargeya S."/>
            <person name="Fitzgerald M."/>
            <person name="Haas B."/>
            <person name="Abouelleil A."/>
            <person name="Alvarado L."/>
            <person name="Arachchi H.M."/>
            <person name="Berlin A."/>
            <person name="Brown A."/>
            <person name="Chapman S.B."/>
            <person name="Chen Z."/>
            <person name="Dunbar C."/>
            <person name="Freedman E."/>
            <person name="Gearin G."/>
            <person name="Gellesch M."/>
            <person name="Goldberg J."/>
            <person name="Griggs A."/>
            <person name="Gujja S."/>
            <person name="Heiman D."/>
            <person name="Howarth C."/>
            <person name="Larson L."/>
            <person name="Lui A."/>
            <person name="MacDonald P.J.P."/>
            <person name="Montmayeur A."/>
            <person name="Murphy C."/>
            <person name="Neiman D."/>
            <person name="Pearson M."/>
            <person name="Priest M."/>
            <person name="Roberts A."/>
            <person name="Saif S."/>
            <person name="Shea T."/>
            <person name="Shenoy N."/>
            <person name="Sisk P."/>
            <person name="Stolte C."/>
            <person name="Sykes S."/>
            <person name="Wortman J."/>
            <person name="Nusbaum C."/>
            <person name="Birren B."/>
        </authorList>
    </citation>
    <scope>NUCLEOTIDE SEQUENCE [LARGE SCALE GENOMIC DNA]</scope>
    <source>
        <strain evidence="7 8">ATCC 43532</strain>
    </source>
</reference>
<keyword evidence="4" id="KW-0456">Lyase</keyword>
<keyword evidence="2" id="KW-0210">Decarboxylase</keyword>
<protein>
    <recommendedName>
        <fullName evidence="6">NAD-dependent epimerase/dehydratase domain-containing protein</fullName>
    </recommendedName>
</protein>
<feature type="domain" description="NAD-dependent epimerase/dehydratase" evidence="6">
    <location>
        <begin position="31"/>
        <end position="275"/>
    </location>
</feature>
<dbReference type="InterPro" id="IPR001509">
    <property type="entry name" value="Epimerase_deHydtase"/>
</dbReference>
<keyword evidence="3" id="KW-0520">NAD</keyword>
<dbReference type="GO" id="GO:0042732">
    <property type="term" value="P:D-xylose metabolic process"/>
    <property type="evidence" value="ECO:0007669"/>
    <property type="project" value="InterPro"/>
</dbReference>
<name>G5GRG0_9FIRM</name>
<organism evidence="7 8">
    <name type="scientific">Selenomonas infelix ATCC 43532</name>
    <dbReference type="NCBI Taxonomy" id="679201"/>
    <lineage>
        <taxon>Bacteria</taxon>
        <taxon>Bacillati</taxon>
        <taxon>Bacillota</taxon>
        <taxon>Negativicutes</taxon>
        <taxon>Selenomonadales</taxon>
        <taxon>Selenomonadaceae</taxon>
        <taxon>Selenomonas</taxon>
    </lineage>
</organism>
<dbReference type="SUPFAM" id="SSF51735">
    <property type="entry name" value="NAD(P)-binding Rossmann-fold domains"/>
    <property type="match status" value="1"/>
</dbReference>
<dbReference type="PATRIC" id="fig|679201.3.peg.1856"/>
<dbReference type="Gene3D" id="3.40.50.720">
    <property type="entry name" value="NAD(P)-binding Rossmann-like Domain"/>
    <property type="match status" value="1"/>
</dbReference>
<dbReference type="PANTHER" id="PTHR43078">
    <property type="entry name" value="UDP-GLUCURONIC ACID DECARBOXYLASE-RELATED"/>
    <property type="match status" value="1"/>
</dbReference>
<accession>G5GRG0</accession>
<keyword evidence="5" id="KW-1133">Transmembrane helix</keyword>
<dbReference type="HOGENOM" id="CLU_007383_4_0_9"/>
<dbReference type="eggNOG" id="COG0451">
    <property type="taxonomic scope" value="Bacteria"/>
</dbReference>
<dbReference type="PANTHER" id="PTHR43078:SF6">
    <property type="entry name" value="UDP-GLUCURONIC ACID DECARBOXYLASE 1"/>
    <property type="match status" value="1"/>
</dbReference>
<evidence type="ECO:0000313" key="7">
    <source>
        <dbReference type="EMBL" id="EHG19526.1"/>
    </source>
</evidence>
<dbReference type="GO" id="GO:0048040">
    <property type="term" value="F:UDP-glucuronate decarboxylase activity"/>
    <property type="evidence" value="ECO:0007669"/>
    <property type="project" value="TreeGrafter"/>
</dbReference>
<dbReference type="GO" id="GO:0005737">
    <property type="term" value="C:cytoplasm"/>
    <property type="evidence" value="ECO:0007669"/>
    <property type="project" value="TreeGrafter"/>
</dbReference>
<feature type="transmembrane region" description="Helical" evidence="5">
    <location>
        <begin position="31"/>
        <end position="53"/>
    </location>
</feature>
<evidence type="ECO:0000256" key="2">
    <source>
        <dbReference type="ARBA" id="ARBA00022793"/>
    </source>
</evidence>
<dbReference type="Proteomes" id="UP000004129">
    <property type="component" value="Unassembled WGS sequence"/>
</dbReference>
<dbReference type="InterPro" id="IPR044516">
    <property type="entry name" value="UXS-like"/>
</dbReference>
<keyword evidence="5" id="KW-0812">Transmembrane</keyword>
<proteinExistence type="predicted"/>
<evidence type="ECO:0000313" key="8">
    <source>
        <dbReference type="Proteomes" id="UP000004129"/>
    </source>
</evidence>